<dbReference type="Proteomes" id="UP000001072">
    <property type="component" value="Unassembled WGS sequence"/>
</dbReference>
<dbReference type="KEGG" id="mlr:MELLADRAFT_67007"/>
<dbReference type="InParanoid" id="F4S1G2"/>
<feature type="compositionally biased region" description="Polar residues" evidence="1">
    <location>
        <begin position="217"/>
        <end position="227"/>
    </location>
</feature>
<sequence length="348" mass="37910">MSTSSPQFTSTTRSKIASVLNKLAPKSRKQASKALVEQEVNSATSEVDVASILGHPMTSPLKIFNAQRSSQIPLREPAGFPVNQNFSQRVTYEISDDEANEVIFLTPYIRPSHVLPTIVLSLDETKEVPLKGSISTQRGETSTFRLDRTTRGFPTWRICSKPLEVDDTKSPIEGLTLRSHSNVLRLECSSMVSPTRGASIQVDAWSPQTPCKSVNTPRLSYISNTPSPVRDIPTPVDSTGKALTEKTYFTKPMAQSSIPFPTSPSLMPSFSRQMKSNSCLPGQSATPASSYKGQRSACYRPLGSEMMDTLDFLSELCKRPGVLAGDGESLLDGESDADGLISPLCHTF</sequence>
<dbReference type="EMBL" id="GL883137">
    <property type="protein sequence ID" value="EGG01558.1"/>
    <property type="molecule type" value="Genomic_DNA"/>
</dbReference>
<feature type="region of interest" description="Disordered" evidence="1">
    <location>
        <begin position="271"/>
        <end position="291"/>
    </location>
</feature>
<dbReference type="RefSeq" id="XP_007415149.1">
    <property type="nucleotide sequence ID" value="XM_007415087.1"/>
</dbReference>
<evidence type="ECO:0000256" key="1">
    <source>
        <dbReference type="SAM" id="MobiDB-lite"/>
    </source>
</evidence>
<name>F4S1G2_MELLP</name>
<dbReference type="AlphaFoldDB" id="F4S1G2"/>
<protein>
    <submittedName>
        <fullName evidence="2">Uncharacterized protein</fullName>
    </submittedName>
</protein>
<dbReference type="OrthoDB" id="2498748at2759"/>
<feature type="region of interest" description="Disordered" evidence="1">
    <location>
        <begin position="217"/>
        <end position="238"/>
    </location>
</feature>
<dbReference type="GeneID" id="18930751"/>
<gene>
    <name evidence="2" type="ORF">MELLADRAFT_67007</name>
</gene>
<reference evidence="3" key="1">
    <citation type="journal article" date="2011" name="Proc. Natl. Acad. Sci. U.S.A.">
        <title>Obligate biotrophy features unraveled by the genomic analysis of rust fungi.</title>
        <authorList>
            <person name="Duplessis S."/>
            <person name="Cuomo C.A."/>
            <person name="Lin Y.-C."/>
            <person name="Aerts A."/>
            <person name="Tisserant E."/>
            <person name="Veneault-Fourrey C."/>
            <person name="Joly D.L."/>
            <person name="Hacquard S."/>
            <person name="Amselem J."/>
            <person name="Cantarel B.L."/>
            <person name="Chiu R."/>
            <person name="Coutinho P.M."/>
            <person name="Feau N."/>
            <person name="Field M."/>
            <person name="Frey P."/>
            <person name="Gelhaye E."/>
            <person name="Goldberg J."/>
            <person name="Grabherr M.G."/>
            <person name="Kodira C.D."/>
            <person name="Kohler A."/>
            <person name="Kuees U."/>
            <person name="Lindquist E.A."/>
            <person name="Lucas S.M."/>
            <person name="Mago R."/>
            <person name="Mauceli E."/>
            <person name="Morin E."/>
            <person name="Murat C."/>
            <person name="Pangilinan J.L."/>
            <person name="Park R."/>
            <person name="Pearson M."/>
            <person name="Quesneville H."/>
            <person name="Rouhier N."/>
            <person name="Sakthikumar S."/>
            <person name="Salamov A.A."/>
            <person name="Schmutz J."/>
            <person name="Selles B."/>
            <person name="Shapiro H."/>
            <person name="Tanguay P."/>
            <person name="Tuskan G.A."/>
            <person name="Henrissat B."/>
            <person name="Van de Peer Y."/>
            <person name="Rouze P."/>
            <person name="Ellis J.G."/>
            <person name="Dodds P.N."/>
            <person name="Schein J.E."/>
            <person name="Zhong S."/>
            <person name="Hamelin R.C."/>
            <person name="Grigoriev I.V."/>
            <person name="Szabo L.J."/>
            <person name="Martin F."/>
        </authorList>
    </citation>
    <scope>NUCLEOTIDE SEQUENCE [LARGE SCALE GENOMIC DNA]</scope>
    <source>
        <strain evidence="3">98AG31 / pathotype 3-4-7</strain>
    </source>
</reference>
<organism evidence="3">
    <name type="scientific">Melampsora larici-populina (strain 98AG31 / pathotype 3-4-7)</name>
    <name type="common">Poplar leaf rust fungus</name>
    <dbReference type="NCBI Taxonomy" id="747676"/>
    <lineage>
        <taxon>Eukaryota</taxon>
        <taxon>Fungi</taxon>
        <taxon>Dikarya</taxon>
        <taxon>Basidiomycota</taxon>
        <taxon>Pucciniomycotina</taxon>
        <taxon>Pucciniomycetes</taxon>
        <taxon>Pucciniales</taxon>
        <taxon>Melampsoraceae</taxon>
        <taxon>Melampsora</taxon>
    </lineage>
</organism>
<keyword evidence="3" id="KW-1185">Reference proteome</keyword>
<dbReference type="VEuPathDB" id="FungiDB:MELLADRAFT_67007"/>
<evidence type="ECO:0000313" key="2">
    <source>
        <dbReference type="EMBL" id="EGG01558.1"/>
    </source>
</evidence>
<accession>F4S1G2</accession>
<dbReference type="HOGENOM" id="CLU_739831_0_0_1"/>
<proteinExistence type="predicted"/>
<evidence type="ECO:0000313" key="3">
    <source>
        <dbReference type="Proteomes" id="UP000001072"/>
    </source>
</evidence>